<protein>
    <submittedName>
        <fullName evidence="1">Uncharacterized protein</fullName>
    </submittedName>
</protein>
<gene>
    <name evidence="1" type="ORF">GCM10023091_13610</name>
</gene>
<dbReference type="Proteomes" id="UP001501508">
    <property type="component" value="Unassembled WGS sequence"/>
</dbReference>
<organism evidence="1 2">
    <name type="scientific">Ravibacter arvi</name>
    <dbReference type="NCBI Taxonomy" id="2051041"/>
    <lineage>
        <taxon>Bacteria</taxon>
        <taxon>Pseudomonadati</taxon>
        <taxon>Bacteroidota</taxon>
        <taxon>Cytophagia</taxon>
        <taxon>Cytophagales</taxon>
        <taxon>Spirosomataceae</taxon>
        <taxon>Ravibacter</taxon>
    </lineage>
</organism>
<dbReference type="EMBL" id="BAABEY010000014">
    <property type="protein sequence ID" value="GAA4436107.1"/>
    <property type="molecule type" value="Genomic_DNA"/>
</dbReference>
<name>A0ABP8LVZ0_9BACT</name>
<evidence type="ECO:0000313" key="1">
    <source>
        <dbReference type="EMBL" id="GAA4436107.1"/>
    </source>
</evidence>
<accession>A0ABP8LVZ0</accession>
<keyword evidence="2" id="KW-1185">Reference proteome</keyword>
<reference evidence="2" key="1">
    <citation type="journal article" date="2019" name="Int. J. Syst. Evol. Microbiol.">
        <title>The Global Catalogue of Microorganisms (GCM) 10K type strain sequencing project: providing services to taxonomists for standard genome sequencing and annotation.</title>
        <authorList>
            <consortium name="The Broad Institute Genomics Platform"/>
            <consortium name="The Broad Institute Genome Sequencing Center for Infectious Disease"/>
            <person name="Wu L."/>
            <person name="Ma J."/>
        </authorList>
    </citation>
    <scope>NUCLEOTIDE SEQUENCE [LARGE SCALE GENOMIC DNA]</scope>
    <source>
        <strain evidence="2">JCM 31920</strain>
    </source>
</reference>
<sequence length="82" mass="9623">MSFDFLQLVCLGSAYYNLSFEQPRSLLDKFGTKEWVVYNPLDENSVYSDTEWLLPTEQAEPSQGWYASGNTGHLHWKYFLFD</sequence>
<comment type="caution">
    <text evidence="1">The sequence shown here is derived from an EMBL/GenBank/DDBJ whole genome shotgun (WGS) entry which is preliminary data.</text>
</comment>
<proteinExistence type="predicted"/>
<evidence type="ECO:0000313" key="2">
    <source>
        <dbReference type="Proteomes" id="UP001501508"/>
    </source>
</evidence>